<dbReference type="Proteomes" id="UP000693981">
    <property type="component" value="Unassembled WGS sequence"/>
</dbReference>
<dbReference type="Pfam" id="PF22669">
    <property type="entry name" value="Exo_endo_phos2"/>
    <property type="match status" value="1"/>
</dbReference>
<evidence type="ECO:0000259" key="1">
    <source>
        <dbReference type="Pfam" id="PF22669"/>
    </source>
</evidence>
<proteinExistence type="predicted"/>
<evidence type="ECO:0000313" key="3">
    <source>
        <dbReference type="Proteomes" id="UP000693981"/>
    </source>
</evidence>
<feature type="domain" description="Inositol polyphosphate-related phosphatase" evidence="1">
    <location>
        <begin position="42"/>
        <end position="197"/>
    </location>
</feature>
<dbReference type="GO" id="GO:0046856">
    <property type="term" value="P:phosphatidylinositol dephosphorylation"/>
    <property type="evidence" value="ECO:0007669"/>
    <property type="project" value="InterPro"/>
</dbReference>
<dbReference type="InterPro" id="IPR038772">
    <property type="entry name" value="Sph/SMPD2-like"/>
</dbReference>
<accession>A0A8T1WGM6</accession>
<dbReference type="EMBL" id="JAGDFL010000335">
    <property type="protein sequence ID" value="KAG7392576.1"/>
    <property type="molecule type" value="Genomic_DNA"/>
</dbReference>
<sequence length="319" mass="35073">MLRALAENTNTFSVMCYNVAGLPQILSSGNPEPNTVEMGKRISEWDIVNVQEDFNYHAFLYSKNTHEYRTATSGGVPFGSGLNTLSHFPFANASNTERTKWKDCSSNEGADCLTPKGFTRVEIKLQEGVTFDLYNLHTDAGTSPEDQKARAGNLEQLSDYINTYSADKAVIVMGDTNTRYTRSLDTIAEFVAGANLTDGWVEFVRKGEAPEKGAPPILCDEKNMTNACEVVDKIMYRGNSYLTLALDKWNNDHKAFLDSNKTGLSDHPPISSVFSWKLNPDLHLSDAAGGPHGIPFTDVALAAAVFLSVLLINKTRLIC</sequence>
<keyword evidence="3" id="KW-1185">Reference proteome</keyword>
<dbReference type="InterPro" id="IPR000300">
    <property type="entry name" value="IPPc"/>
</dbReference>
<dbReference type="PANTHER" id="PTHR16320">
    <property type="entry name" value="SPHINGOMYELINASE FAMILY MEMBER"/>
    <property type="match status" value="1"/>
</dbReference>
<name>A0A8T1WGM6_9STRA</name>
<dbReference type="GO" id="GO:0005737">
    <property type="term" value="C:cytoplasm"/>
    <property type="evidence" value="ECO:0007669"/>
    <property type="project" value="TreeGrafter"/>
</dbReference>
<dbReference type="AlphaFoldDB" id="A0A8T1WGM6"/>
<evidence type="ECO:0000313" key="2">
    <source>
        <dbReference type="EMBL" id="KAG7392576.1"/>
    </source>
</evidence>
<comment type="caution">
    <text evidence="2">The sequence shown here is derived from an EMBL/GenBank/DDBJ whole genome shotgun (WGS) entry which is preliminary data.</text>
</comment>
<dbReference type="GO" id="GO:0016791">
    <property type="term" value="F:phosphatase activity"/>
    <property type="evidence" value="ECO:0007669"/>
    <property type="project" value="InterPro"/>
</dbReference>
<dbReference type="OrthoDB" id="40902at2759"/>
<organism evidence="2 3">
    <name type="scientific">Phytophthora boehmeriae</name>
    <dbReference type="NCBI Taxonomy" id="109152"/>
    <lineage>
        <taxon>Eukaryota</taxon>
        <taxon>Sar</taxon>
        <taxon>Stramenopiles</taxon>
        <taxon>Oomycota</taxon>
        <taxon>Peronosporomycetes</taxon>
        <taxon>Peronosporales</taxon>
        <taxon>Peronosporaceae</taxon>
        <taxon>Phytophthora</taxon>
    </lineage>
</organism>
<dbReference type="GO" id="GO:0004767">
    <property type="term" value="F:sphingomyelin phosphodiesterase activity"/>
    <property type="evidence" value="ECO:0007669"/>
    <property type="project" value="InterPro"/>
</dbReference>
<gene>
    <name evidence="2" type="ORF">PHYBOEH_006342</name>
</gene>
<dbReference type="PANTHER" id="PTHR16320:SF1">
    <property type="entry name" value="SPHINGOMYELINASE DDB_G0288017"/>
    <property type="match status" value="1"/>
</dbReference>
<protein>
    <recommendedName>
        <fullName evidence="1">Inositol polyphosphate-related phosphatase domain-containing protein</fullName>
    </recommendedName>
</protein>
<reference evidence="2" key="1">
    <citation type="submission" date="2021-02" db="EMBL/GenBank/DDBJ databases">
        <authorList>
            <person name="Palmer J.M."/>
        </authorList>
    </citation>
    <scope>NUCLEOTIDE SEQUENCE</scope>
    <source>
        <strain evidence="2">SCRP23</strain>
    </source>
</reference>